<dbReference type="InterPro" id="IPR013211">
    <property type="entry name" value="LVIVD"/>
</dbReference>
<dbReference type="InterPro" id="IPR036322">
    <property type="entry name" value="WD40_repeat_dom_sf"/>
</dbReference>
<keyword evidence="1" id="KW-0732">Signal</keyword>
<dbReference type="EMBL" id="SNZB01000003">
    <property type="protein sequence ID" value="TDR20479.1"/>
    <property type="molecule type" value="Genomic_DNA"/>
</dbReference>
<sequence>MRTMTGVILLILCHWAAAQLADFDYAGHWPYGPANTLISHQANGNNYLFFAEGGVLHVAIVNANHQPAIHSSFRLLSPIEHLTISPDGTKLAASDKQQWVSLLNIADPESIYLLGRFDFAASTLPAQYQGGAPYGMAFKDNNTLITTVTPKGLFALDVSDPLNIQIVGDYIELGINSVWDVEIYADHAWIADGFDGLSVVDITDINQMSLVFRDSNFSRLTGIHIAGDKAYLDKGLDGLNVIELQTSPVIAVNTLLDMDNSQTNYVRGVRPMGTDHLVVAELNDGLKVFDIQDPNNPMLLYETTTGAFRFTLDDQVAHVITPSAFTVNHDLESHDLSTALTEGSASLVQALPLLQNSIHIFSDDRYVLAATDNSGLALLSLGNPSRPNLMAWLYPESSFTSGVILGDLVLGTTSNQLMITDISNPAQPVELPPYDLLGYSSNHEILVVDDNEVIVGGDVSSQGLKWLEISQDGSINLLAQWSEGAARQVAKSGDLLAIAGALSFYLVDFSDKANPQTLFTHTLNRPVFGIDWVDNYLYIANNTDGLRIWDTSIPSMAHEVADIDFIFTMEGVKVHNNVAYLAAGALYGLMMYDVTDPTQPVYLSGLNTPGLAKKVTVSDQVLAIADNEAGVIIFSNTLSFDLIFANDFEAAQ</sequence>
<protein>
    <recommendedName>
        <fullName evidence="4">LVIVD repeat-containing protein</fullName>
    </recommendedName>
</protein>
<dbReference type="SUPFAM" id="SSF50978">
    <property type="entry name" value="WD40 repeat-like"/>
    <property type="match status" value="1"/>
</dbReference>
<evidence type="ECO:0000313" key="3">
    <source>
        <dbReference type="Proteomes" id="UP000295724"/>
    </source>
</evidence>
<evidence type="ECO:0008006" key="4">
    <source>
        <dbReference type="Google" id="ProtNLM"/>
    </source>
</evidence>
<dbReference type="RefSeq" id="WP_099018322.1">
    <property type="nucleotide sequence ID" value="NZ_NIHB01000001.1"/>
</dbReference>
<gene>
    <name evidence="2" type="ORF">C8D91_1453</name>
</gene>
<proteinExistence type="predicted"/>
<evidence type="ECO:0000256" key="1">
    <source>
        <dbReference type="SAM" id="SignalP"/>
    </source>
</evidence>
<organism evidence="2 3">
    <name type="scientific">Marinicella litoralis</name>
    <dbReference type="NCBI Taxonomy" id="644220"/>
    <lineage>
        <taxon>Bacteria</taxon>
        <taxon>Pseudomonadati</taxon>
        <taxon>Pseudomonadota</taxon>
        <taxon>Gammaproteobacteria</taxon>
        <taxon>Lysobacterales</taxon>
        <taxon>Marinicellaceae</taxon>
        <taxon>Marinicella</taxon>
    </lineage>
</organism>
<reference evidence="2 3" key="1">
    <citation type="submission" date="2019-03" db="EMBL/GenBank/DDBJ databases">
        <title>Genomic Encyclopedia of Type Strains, Phase IV (KMG-IV): sequencing the most valuable type-strain genomes for metagenomic binning, comparative biology and taxonomic classification.</title>
        <authorList>
            <person name="Goeker M."/>
        </authorList>
    </citation>
    <scope>NUCLEOTIDE SEQUENCE [LARGE SCALE GENOMIC DNA]</scope>
    <source>
        <strain evidence="2 3">DSM 25488</strain>
    </source>
</reference>
<dbReference type="OrthoDB" id="6721831at2"/>
<evidence type="ECO:0000313" key="2">
    <source>
        <dbReference type="EMBL" id="TDR20479.1"/>
    </source>
</evidence>
<dbReference type="Proteomes" id="UP000295724">
    <property type="component" value="Unassembled WGS sequence"/>
</dbReference>
<dbReference type="SUPFAM" id="SSF63825">
    <property type="entry name" value="YWTD domain"/>
    <property type="match status" value="1"/>
</dbReference>
<feature type="chain" id="PRO_5020665211" description="LVIVD repeat-containing protein" evidence="1">
    <location>
        <begin position="21"/>
        <end position="652"/>
    </location>
</feature>
<name>A0A4R6XPZ4_9GAMM</name>
<feature type="signal peptide" evidence="1">
    <location>
        <begin position="1"/>
        <end position="20"/>
    </location>
</feature>
<dbReference type="Pfam" id="PF08309">
    <property type="entry name" value="LVIVD"/>
    <property type="match status" value="4"/>
</dbReference>
<keyword evidence="3" id="KW-1185">Reference proteome</keyword>
<comment type="caution">
    <text evidence="2">The sequence shown here is derived from an EMBL/GenBank/DDBJ whole genome shotgun (WGS) entry which is preliminary data.</text>
</comment>
<dbReference type="AlphaFoldDB" id="A0A4R6XPZ4"/>
<accession>A0A4R6XPZ4</accession>